<feature type="domain" description="FHA" evidence="2">
    <location>
        <begin position="201"/>
        <end position="261"/>
    </location>
</feature>
<reference evidence="3 4" key="1">
    <citation type="submission" date="2015-12" db="EMBL/GenBank/DDBJ databases">
        <title>The genome of Folsomia candida.</title>
        <authorList>
            <person name="Faddeeva A."/>
            <person name="Derks M.F."/>
            <person name="Anvar Y."/>
            <person name="Smit S."/>
            <person name="Van Straalen N."/>
            <person name="Roelofs D."/>
        </authorList>
    </citation>
    <scope>NUCLEOTIDE SEQUENCE [LARGE SCALE GENOMIC DNA]</scope>
    <source>
        <strain evidence="3 4">VU population</strain>
        <tissue evidence="3">Whole body</tissue>
    </source>
</reference>
<dbReference type="OrthoDB" id="8298634at2759"/>
<dbReference type="Proteomes" id="UP000198287">
    <property type="component" value="Unassembled WGS sequence"/>
</dbReference>
<evidence type="ECO:0000313" key="3">
    <source>
        <dbReference type="EMBL" id="OXA43222.1"/>
    </source>
</evidence>
<feature type="transmembrane region" description="Helical" evidence="1">
    <location>
        <begin position="595"/>
        <end position="614"/>
    </location>
</feature>
<dbReference type="AlphaFoldDB" id="A0A226DCH4"/>
<dbReference type="InterPro" id="IPR000253">
    <property type="entry name" value="FHA_dom"/>
</dbReference>
<accession>A0A226DCH4</accession>
<dbReference type="Gene3D" id="1.10.287.70">
    <property type="match status" value="1"/>
</dbReference>
<keyword evidence="1" id="KW-1133">Transmembrane helix</keyword>
<keyword evidence="1" id="KW-0812">Transmembrane</keyword>
<proteinExistence type="predicted"/>
<name>A0A226DCH4_FOLCA</name>
<dbReference type="EMBL" id="LNIX01000023">
    <property type="protein sequence ID" value="OXA43222.1"/>
    <property type="molecule type" value="Genomic_DNA"/>
</dbReference>
<organism evidence="3 4">
    <name type="scientific">Folsomia candida</name>
    <name type="common">Springtail</name>
    <dbReference type="NCBI Taxonomy" id="158441"/>
    <lineage>
        <taxon>Eukaryota</taxon>
        <taxon>Metazoa</taxon>
        <taxon>Ecdysozoa</taxon>
        <taxon>Arthropoda</taxon>
        <taxon>Hexapoda</taxon>
        <taxon>Collembola</taxon>
        <taxon>Entomobryomorpha</taxon>
        <taxon>Isotomoidea</taxon>
        <taxon>Isotomidae</taxon>
        <taxon>Proisotominae</taxon>
        <taxon>Folsomia</taxon>
    </lineage>
</organism>
<evidence type="ECO:0000313" key="4">
    <source>
        <dbReference type="Proteomes" id="UP000198287"/>
    </source>
</evidence>
<feature type="transmembrane region" description="Helical" evidence="1">
    <location>
        <begin position="276"/>
        <end position="299"/>
    </location>
</feature>
<gene>
    <name evidence="3" type="ORF">Fcan01_22090</name>
</gene>
<protein>
    <recommendedName>
        <fullName evidence="2">FHA domain-containing protein</fullName>
    </recommendedName>
</protein>
<keyword evidence="1" id="KW-0472">Membrane</keyword>
<keyword evidence="4" id="KW-1185">Reference proteome</keyword>
<evidence type="ECO:0000256" key="1">
    <source>
        <dbReference type="SAM" id="Phobius"/>
    </source>
</evidence>
<dbReference type="PROSITE" id="PS50006">
    <property type="entry name" value="FHA_DOMAIN"/>
    <property type="match status" value="1"/>
</dbReference>
<evidence type="ECO:0000259" key="2">
    <source>
        <dbReference type="PROSITE" id="PS50006"/>
    </source>
</evidence>
<sequence length="642" mass="73601">MLNGPGWFNSRYNKSYEAHMAFYHTGQRSNYTNQRLHERYYSKKLNCHVSFFDFLERVFPEREASLVGLLISIGVLRENPTFLVVLDDQPAKGEMWGRLSQYFHEFSVTAPLLSSTVLATSQLSFTLQCFTCVESEIQIDTGTLNRATLQIQWTRSLQDVSGRQVLFPSNSPNLYESYRAKCYGGNMFDFLDTAETNCTIILLGRKHNFSIVDKNFIHTRLIARIHFSIMNTEASNILFMDDHIMANAYMTHGNLYNPFEIQVYTDARPKVNYASLLLPFSYGTWALFIFTVIAASLLLNAKIGKVGKSDFRPTQSLWLALTALLEQSNDFWGKCKNWHLALAWLFGGKLLILFYTEDIYSYLTSSPLPETPSTIEGIADSELFIFTITSLPKWGDFVELDASQSERSILYLIVAESQELAMGRHLQKIYNSTRHFRIRLKEYCHCIEFPIAKNISNLISLRNPQSPKNDGVTGSTFVLIDDQNLLNRFSMFLTFYKVFVPVKGAKIELGKTIESWVFGRNFFSDVFSSGLSRLVEGGFYYRWRKHRDILTTINLVKSAFIEENQTIPSNLFQQLFLGRGQVLEQQPEATTLENVSIPFIIMGVMLLLATGLWLGELVKESNLLVFSWLGNNFQNVVYPYIP</sequence>
<comment type="caution">
    <text evidence="3">The sequence shown here is derived from an EMBL/GenBank/DDBJ whole genome shotgun (WGS) entry which is preliminary data.</text>
</comment>